<dbReference type="Proteomes" id="UP001295740">
    <property type="component" value="Unassembled WGS sequence"/>
</dbReference>
<proteinExistence type="predicted"/>
<organism evidence="1 2">
    <name type="scientific">Anthostomella pinea</name>
    <dbReference type="NCBI Taxonomy" id="933095"/>
    <lineage>
        <taxon>Eukaryota</taxon>
        <taxon>Fungi</taxon>
        <taxon>Dikarya</taxon>
        <taxon>Ascomycota</taxon>
        <taxon>Pezizomycotina</taxon>
        <taxon>Sordariomycetes</taxon>
        <taxon>Xylariomycetidae</taxon>
        <taxon>Xylariales</taxon>
        <taxon>Xylariaceae</taxon>
        <taxon>Anthostomella</taxon>
    </lineage>
</organism>
<gene>
    <name evidence="1" type="ORF">KHLLAP_LOCUS2964</name>
</gene>
<protein>
    <submittedName>
        <fullName evidence="1">Uu.00g098900.m01.CDS01</fullName>
    </submittedName>
</protein>
<evidence type="ECO:0000313" key="1">
    <source>
        <dbReference type="EMBL" id="CAJ2502496.1"/>
    </source>
</evidence>
<evidence type="ECO:0000313" key="2">
    <source>
        <dbReference type="Proteomes" id="UP001295740"/>
    </source>
</evidence>
<comment type="caution">
    <text evidence="1">The sequence shown here is derived from an EMBL/GenBank/DDBJ whole genome shotgun (WGS) entry which is preliminary data.</text>
</comment>
<sequence>MNVGVWKKGEAVCGVYENKYGVSDKTKSSWDCDSRGTASVTDNSNVVEPNSISGWNGEVQLTDYRHDVEKCGATGSGGSVNCSYFGKLLIISSVTGGASWVEAAFVEQTANTQIHHSISYLHSFRRERRRIATD</sequence>
<accession>A0AAI8VDP9</accession>
<name>A0AAI8VDP9_9PEZI</name>
<reference evidence="1" key="1">
    <citation type="submission" date="2023-10" db="EMBL/GenBank/DDBJ databases">
        <authorList>
            <person name="Hackl T."/>
        </authorList>
    </citation>
    <scope>NUCLEOTIDE SEQUENCE</scope>
</reference>
<dbReference type="AlphaFoldDB" id="A0AAI8VDP9"/>
<keyword evidence="2" id="KW-1185">Reference proteome</keyword>
<dbReference type="EMBL" id="CAUWAG010000004">
    <property type="protein sequence ID" value="CAJ2502496.1"/>
    <property type="molecule type" value="Genomic_DNA"/>
</dbReference>